<protein>
    <submittedName>
        <fullName evidence="2">Uncharacterized protein</fullName>
    </submittedName>
</protein>
<keyword evidence="1" id="KW-1133">Transmembrane helix</keyword>
<evidence type="ECO:0000313" key="3">
    <source>
        <dbReference type="Proteomes" id="UP001246576"/>
    </source>
</evidence>
<keyword evidence="3" id="KW-1185">Reference proteome</keyword>
<name>A0ABU2EJE5_9BURK</name>
<dbReference type="RefSeq" id="WP_310839827.1">
    <property type="nucleotide sequence ID" value="NZ_JAVLSJ010000003.1"/>
</dbReference>
<organism evidence="2 3">
    <name type="scientific">Herbaspirillum huttiense subsp. lycopersici</name>
    <dbReference type="NCBI Taxonomy" id="3074428"/>
    <lineage>
        <taxon>Bacteria</taxon>
        <taxon>Pseudomonadati</taxon>
        <taxon>Pseudomonadota</taxon>
        <taxon>Betaproteobacteria</taxon>
        <taxon>Burkholderiales</taxon>
        <taxon>Oxalobacteraceae</taxon>
        <taxon>Herbaspirillum</taxon>
    </lineage>
</organism>
<feature type="transmembrane region" description="Helical" evidence="1">
    <location>
        <begin position="12"/>
        <end position="31"/>
    </location>
</feature>
<dbReference type="Proteomes" id="UP001246576">
    <property type="component" value="Unassembled WGS sequence"/>
</dbReference>
<evidence type="ECO:0000256" key="1">
    <source>
        <dbReference type="SAM" id="Phobius"/>
    </source>
</evidence>
<proteinExistence type="predicted"/>
<keyword evidence="1" id="KW-0812">Transmembrane</keyword>
<reference evidence="2" key="1">
    <citation type="submission" date="2023-09" db="EMBL/GenBank/DDBJ databases">
        <title>Description of first Herbaspirillum huttiense subsp. nephrolepsisexaltata and Herbaspirillum huttiense subsp. lycopersicon.</title>
        <authorList>
            <person name="Poudel M."/>
            <person name="Sharma A."/>
            <person name="Goss E."/>
            <person name="Tapia J.H."/>
            <person name="Harmon C.M."/>
            <person name="Jones J.B."/>
        </authorList>
    </citation>
    <scope>NUCLEOTIDE SEQUENCE</scope>
    <source>
        <strain evidence="2">SE1</strain>
    </source>
</reference>
<sequence length="92" mass="9643">MQLDDAPTTPAGAGIILAAPWLAALIFSGNLQNFPRISHRTLSIASANVSSPRLFSVSAELAQKQQAKLMPSGNFACFDVEKSFSKPPAGNG</sequence>
<comment type="caution">
    <text evidence="2">The sequence shown here is derived from an EMBL/GenBank/DDBJ whole genome shotgun (WGS) entry which is preliminary data.</text>
</comment>
<evidence type="ECO:0000313" key="2">
    <source>
        <dbReference type="EMBL" id="MDR9848264.1"/>
    </source>
</evidence>
<accession>A0ABU2EJE5</accession>
<keyword evidence="1" id="KW-0472">Membrane</keyword>
<gene>
    <name evidence="2" type="ORF">RI048_08580</name>
</gene>
<dbReference type="EMBL" id="JAVLSJ010000003">
    <property type="protein sequence ID" value="MDR9848264.1"/>
    <property type="molecule type" value="Genomic_DNA"/>
</dbReference>